<dbReference type="SMART" id="SM00182">
    <property type="entry name" value="CULLIN"/>
    <property type="match status" value="1"/>
</dbReference>
<evidence type="ECO:0000313" key="8">
    <source>
        <dbReference type="Proteomes" id="UP001150538"/>
    </source>
</evidence>
<feature type="domain" description="Cullin family profile" evidence="6">
    <location>
        <begin position="420"/>
        <end position="645"/>
    </location>
</feature>
<sequence>MNSGLNDTSSDINKTWECIEGGIRNMFTLKQGITYRDFIFLYTTVYNFCTYTEQNYSNSSPERSAYFIRGKDLYLSIDRFLKTHIEEKMKIMRELSGEKLLKYYSEEWSHFVKSTKTINDIFSYLNQHWIKRNRDEGGDAVGIKKLMLIYWKQMMDENIQASLLHAVFDQVSQYRNKIGIKESLVKDVTDSFVSLGVERHMEVETKDFYDNNFEKQFLIESRAFYEQRNKDLSTTGRILDYMKAVEDIMIRENKLADQLLHPDSKQKLLDTIVTVLIEECQESLKSVFETLLDENRAEELLRLYNLLVRINNGLTSLREKFKQKIVEAGTDAISRIDKGLKPQQLAESFVNESLRIYNEYSAILNSSFYNADKNSEDFNKHDTGFNEYLSKGISEFLNSDIILPPSNDKPDKRKDLAHKKAAELISTYCDYLLKRASKLSVQERIDLIKPVLNISKFLIAKDMFAERYRQNLSRRLISNNYESIEFEKSILSLDGMVEEKQSFIKLDSMLNDIQISGEFSETLARNIGKCGYDFSVKILTNNRWPLKADKTSLKLPENLARTWEKVPQYYNQMHEGRALNPLWKHSKVEIVPTYLNTPIRKGQYFTASTLQYSVLSLFDDKAQSIPWEKVIADTSRSDPQDKQAIALHSEVMKNAVSVLIHTGVILPEPSNTKPGPDMSLRLNLDFKFKPKQRHVNLDIQLKSESKLEDAEASEKVEESRKILMQAAIVRIMKARKTISHTDLVNEVVTQLLPRFAAQPKLIKQQIEGLIEKEYMERAKSIPDHYEYIS</sequence>
<dbReference type="PROSITE" id="PS50069">
    <property type="entry name" value="CULLIN_2"/>
    <property type="match status" value="1"/>
</dbReference>
<dbReference type="GO" id="GO:0006511">
    <property type="term" value="P:ubiquitin-dependent protein catabolic process"/>
    <property type="evidence" value="ECO:0007669"/>
    <property type="project" value="InterPro"/>
</dbReference>
<keyword evidence="2" id="KW-1017">Isopeptide bond</keyword>
<dbReference type="PANTHER" id="PTHR11932">
    <property type="entry name" value="CULLIN"/>
    <property type="match status" value="1"/>
</dbReference>
<dbReference type="Pfam" id="PF00888">
    <property type="entry name" value="Cullin"/>
    <property type="match status" value="1"/>
</dbReference>
<keyword evidence="3" id="KW-0832">Ubl conjugation</keyword>
<dbReference type="InterPro" id="IPR019559">
    <property type="entry name" value="Cullin_neddylation_domain"/>
</dbReference>
<keyword evidence="8" id="KW-1185">Reference proteome</keyword>
<keyword evidence="7" id="KW-0436">Ligase</keyword>
<dbReference type="SUPFAM" id="SSF74788">
    <property type="entry name" value="Cullin repeat-like"/>
    <property type="match status" value="1"/>
</dbReference>
<dbReference type="SUPFAM" id="SSF75632">
    <property type="entry name" value="Cullin homology domain"/>
    <property type="match status" value="1"/>
</dbReference>
<organism evidence="7 8">
    <name type="scientific">Mycoemilia scoparia</name>
    <dbReference type="NCBI Taxonomy" id="417184"/>
    <lineage>
        <taxon>Eukaryota</taxon>
        <taxon>Fungi</taxon>
        <taxon>Fungi incertae sedis</taxon>
        <taxon>Zoopagomycota</taxon>
        <taxon>Kickxellomycotina</taxon>
        <taxon>Kickxellomycetes</taxon>
        <taxon>Kickxellales</taxon>
        <taxon>Kickxellaceae</taxon>
        <taxon>Mycoemilia</taxon>
    </lineage>
</organism>
<comment type="similarity">
    <text evidence="1 4 5">Belongs to the cullin family.</text>
</comment>
<dbReference type="InterPro" id="IPR016157">
    <property type="entry name" value="Cullin_CS"/>
</dbReference>
<dbReference type="GO" id="GO:0016874">
    <property type="term" value="F:ligase activity"/>
    <property type="evidence" value="ECO:0007669"/>
    <property type="project" value="UniProtKB-KW"/>
</dbReference>
<dbReference type="Gene3D" id="3.30.230.130">
    <property type="entry name" value="Cullin, Chain C, Domain 2"/>
    <property type="match status" value="1"/>
</dbReference>
<dbReference type="Pfam" id="PF10557">
    <property type="entry name" value="Cullin_Nedd8"/>
    <property type="match status" value="1"/>
</dbReference>
<name>A0A9W8AC44_9FUNG</name>
<dbReference type="InterPro" id="IPR036390">
    <property type="entry name" value="WH_DNA-bd_sf"/>
</dbReference>
<dbReference type="InterPro" id="IPR059120">
    <property type="entry name" value="Cullin-like_AB"/>
</dbReference>
<dbReference type="Gene3D" id="1.10.10.10">
    <property type="entry name" value="Winged helix-like DNA-binding domain superfamily/Winged helix DNA-binding domain"/>
    <property type="match status" value="1"/>
</dbReference>
<protein>
    <submittedName>
        <fullName evidence="7">Ubiquitin ligase (Cullin) of SCF</fullName>
    </submittedName>
</protein>
<dbReference type="SMART" id="SM00884">
    <property type="entry name" value="Cullin_Nedd8"/>
    <property type="match status" value="1"/>
</dbReference>
<dbReference type="InterPro" id="IPR036317">
    <property type="entry name" value="Cullin_homology_sf"/>
</dbReference>
<evidence type="ECO:0000256" key="2">
    <source>
        <dbReference type="ARBA" id="ARBA00022499"/>
    </source>
</evidence>
<dbReference type="GO" id="GO:0031625">
    <property type="term" value="F:ubiquitin protein ligase binding"/>
    <property type="evidence" value="ECO:0007669"/>
    <property type="project" value="InterPro"/>
</dbReference>
<dbReference type="Pfam" id="PF26557">
    <property type="entry name" value="Cullin_AB"/>
    <property type="match status" value="1"/>
</dbReference>
<dbReference type="OrthoDB" id="27073at2759"/>
<dbReference type="InterPro" id="IPR045093">
    <property type="entry name" value="Cullin"/>
</dbReference>
<dbReference type="InterPro" id="IPR001373">
    <property type="entry name" value="Cullin_N"/>
</dbReference>
<evidence type="ECO:0000256" key="1">
    <source>
        <dbReference type="ARBA" id="ARBA00006019"/>
    </source>
</evidence>
<dbReference type="EMBL" id="JANBPU010000002">
    <property type="protein sequence ID" value="KAJ1921898.1"/>
    <property type="molecule type" value="Genomic_DNA"/>
</dbReference>
<evidence type="ECO:0000256" key="4">
    <source>
        <dbReference type="PROSITE-ProRule" id="PRU00330"/>
    </source>
</evidence>
<dbReference type="AlphaFoldDB" id="A0A9W8AC44"/>
<reference evidence="7" key="1">
    <citation type="submission" date="2022-07" db="EMBL/GenBank/DDBJ databases">
        <title>Phylogenomic reconstructions and comparative analyses of Kickxellomycotina fungi.</title>
        <authorList>
            <person name="Reynolds N.K."/>
            <person name="Stajich J.E."/>
            <person name="Barry K."/>
            <person name="Grigoriev I.V."/>
            <person name="Crous P."/>
            <person name="Smith M.E."/>
        </authorList>
    </citation>
    <scope>NUCLEOTIDE SEQUENCE</scope>
    <source>
        <strain evidence="7">NBRC 100468</strain>
    </source>
</reference>
<dbReference type="FunFam" id="1.10.10.10:FF:000014">
    <property type="entry name" value="Cullin 1"/>
    <property type="match status" value="1"/>
</dbReference>
<dbReference type="InterPro" id="IPR016159">
    <property type="entry name" value="Cullin_repeat-like_dom_sf"/>
</dbReference>
<evidence type="ECO:0000256" key="5">
    <source>
        <dbReference type="RuleBase" id="RU003829"/>
    </source>
</evidence>
<dbReference type="SUPFAM" id="SSF46785">
    <property type="entry name" value="Winged helix' DNA-binding domain"/>
    <property type="match status" value="1"/>
</dbReference>
<dbReference type="InterPro" id="IPR036388">
    <property type="entry name" value="WH-like_DNA-bd_sf"/>
</dbReference>
<accession>A0A9W8AC44</accession>
<dbReference type="Gene3D" id="1.20.1310.10">
    <property type="entry name" value="Cullin Repeats"/>
    <property type="match status" value="4"/>
</dbReference>
<dbReference type="GO" id="GO:0031461">
    <property type="term" value="C:cullin-RING ubiquitin ligase complex"/>
    <property type="evidence" value="ECO:0007669"/>
    <property type="project" value="InterPro"/>
</dbReference>
<dbReference type="PROSITE" id="PS01256">
    <property type="entry name" value="CULLIN_1"/>
    <property type="match status" value="1"/>
</dbReference>
<gene>
    <name evidence="7" type="primary">CDC53</name>
    <name evidence="7" type="ORF">H4219_000244</name>
</gene>
<proteinExistence type="inferred from homology"/>
<evidence type="ECO:0000256" key="3">
    <source>
        <dbReference type="ARBA" id="ARBA00022843"/>
    </source>
</evidence>
<dbReference type="InterPro" id="IPR016158">
    <property type="entry name" value="Cullin_homology"/>
</dbReference>
<evidence type="ECO:0000313" key="7">
    <source>
        <dbReference type="EMBL" id="KAJ1921898.1"/>
    </source>
</evidence>
<dbReference type="Proteomes" id="UP001150538">
    <property type="component" value="Unassembled WGS sequence"/>
</dbReference>
<comment type="caution">
    <text evidence="7">The sequence shown here is derived from an EMBL/GenBank/DDBJ whole genome shotgun (WGS) entry which is preliminary data.</text>
</comment>
<evidence type="ECO:0000259" key="6">
    <source>
        <dbReference type="PROSITE" id="PS50069"/>
    </source>
</evidence>